<evidence type="ECO:0000313" key="1">
    <source>
        <dbReference type="EMBL" id="KAA6361102.1"/>
    </source>
</evidence>
<sequence length="120" mass="13837">MSFRNELKTISIVKMKQASKFSFVATRQNNITMLLAVAADREFLPDHVIFSITKIPKDVLFLTSENRFLHAFPSGWMICELFTEIMLESIIPAMKKRRIDIRVNKSSNISGLVLTEKKFL</sequence>
<accession>A0A5J4TT54</accession>
<organism evidence="1 2">
    <name type="scientific">Streblomastix strix</name>
    <dbReference type="NCBI Taxonomy" id="222440"/>
    <lineage>
        <taxon>Eukaryota</taxon>
        <taxon>Metamonada</taxon>
        <taxon>Preaxostyla</taxon>
        <taxon>Oxymonadida</taxon>
        <taxon>Streblomastigidae</taxon>
        <taxon>Streblomastix</taxon>
    </lineage>
</organism>
<dbReference type="Proteomes" id="UP000324800">
    <property type="component" value="Unassembled WGS sequence"/>
</dbReference>
<evidence type="ECO:0000313" key="2">
    <source>
        <dbReference type="Proteomes" id="UP000324800"/>
    </source>
</evidence>
<gene>
    <name evidence="1" type="ORF">EZS28_043371</name>
</gene>
<name>A0A5J4TT54_9EUKA</name>
<reference evidence="1 2" key="1">
    <citation type="submission" date="2019-03" db="EMBL/GenBank/DDBJ databases">
        <title>Single cell metagenomics reveals metabolic interactions within the superorganism composed of flagellate Streblomastix strix and complex community of Bacteroidetes bacteria on its surface.</title>
        <authorList>
            <person name="Treitli S.C."/>
            <person name="Kolisko M."/>
            <person name="Husnik F."/>
            <person name="Keeling P."/>
            <person name="Hampl V."/>
        </authorList>
    </citation>
    <scope>NUCLEOTIDE SEQUENCE [LARGE SCALE GENOMIC DNA]</scope>
    <source>
        <strain evidence="1">ST1C</strain>
    </source>
</reference>
<comment type="caution">
    <text evidence="1">The sequence shown here is derived from an EMBL/GenBank/DDBJ whole genome shotgun (WGS) entry which is preliminary data.</text>
</comment>
<protein>
    <submittedName>
        <fullName evidence="1">Uncharacterized protein</fullName>
    </submittedName>
</protein>
<dbReference type="EMBL" id="SNRW01026021">
    <property type="protein sequence ID" value="KAA6361102.1"/>
    <property type="molecule type" value="Genomic_DNA"/>
</dbReference>
<proteinExistence type="predicted"/>
<dbReference type="AlphaFoldDB" id="A0A5J4TT54"/>